<keyword evidence="1" id="KW-0812">Transmembrane</keyword>
<protein>
    <submittedName>
        <fullName evidence="2">Poly-beta-1,6-N-acetyl-D-glucosamine biosynthesis protein PgaD</fullName>
    </submittedName>
</protein>
<feature type="transmembrane region" description="Helical" evidence="1">
    <location>
        <begin position="70"/>
        <end position="88"/>
    </location>
</feature>
<accession>A0A345Y8E6</accession>
<keyword evidence="1" id="KW-0472">Membrane</keyword>
<dbReference type="Pfam" id="PF13994">
    <property type="entry name" value="PgaD"/>
    <property type="match status" value="1"/>
</dbReference>
<dbReference type="RefSeq" id="WP_115434128.1">
    <property type="nucleotide sequence ID" value="NZ_CP031337.1"/>
</dbReference>
<feature type="transmembrane region" description="Helical" evidence="1">
    <location>
        <begin position="27"/>
        <end position="50"/>
    </location>
</feature>
<keyword evidence="1" id="KW-1133">Transmembrane helix</keyword>
<dbReference type="NCBIfam" id="TIGR03940">
    <property type="entry name" value="PGA_PgaD"/>
    <property type="match status" value="1"/>
</dbReference>
<dbReference type="InterPro" id="IPR023829">
    <property type="entry name" value="PGA_PgaD"/>
</dbReference>
<dbReference type="AlphaFoldDB" id="A0A345Y8E6"/>
<dbReference type="Proteomes" id="UP000254537">
    <property type="component" value="Chromosome"/>
</dbReference>
<evidence type="ECO:0000313" key="3">
    <source>
        <dbReference type="Proteomes" id="UP000254537"/>
    </source>
</evidence>
<organism evidence="2 3">
    <name type="scientific">Crenobacter cavernae</name>
    <dbReference type="NCBI Taxonomy" id="2290923"/>
    <lineage>
        <taxon>Bacteria</taxon>
        <taxon>Pseudomonadati</taxon>
        <taxon>Pseudomonadota</taxon>
        <taxon>Betaproteobacteria</taxon>
        <taxon>Neisseriales</taxon>
        <taxon>Neisseriaceae</taxon>
        <taxon>Crenobacter</taxon>
    </lineage>
</organism>
<name>A0A345Y8E6_9NEIS</name>
<dbReference type="EMBL" id="CP031337">
    <property type="protein sequence ID" value="AXK40198.1"/>
    <property type="molecule type" value="Genomic_DNA"/>
</dbReference>
<proteinExistence type="predicted"/>
<reference evidence="2 3" key="1">
    <citation type="submission" date="2018-07" db="EMBL/GenBank/DDBJ databases">
        <title>Crenobacter cavernae sp. nov., isolated from a karst cave.</title>
        <authorList>
            <person name="Zhu H."/>
        </authorList>
    </citation>
    <scope>NUCLEOTIDE SEQUENCE [LARGE SCALE GENOMIC DNA]</scope>
    <source>
        <strain evidence="2 3">K1W11S-77</strain>
    </source>
</reference>
<evidence type="ECO:0000256" key="1">
    <source>
        <dbReference type="SAM" id="Phobius"/>
    </source>
</evidence>
<dbReference type="GO" id="GO:0043709">
    <property type="term" value="P:cell adhesion involved in single-species biofilm formation"/>
    <property type="evidence" value="ECO:0007669"/>
    <property type="project" value="InterPro"/>
</dbReference>
<gene>
    <name evidence="2" type="primary">pgaD</name>
    <name evidence="2" type="ORF">DWG20_12520</name>
</gene>
<dbReference type="OrthoDB" id="6691414at2"/>
<dbReference type="KEGG" id="ccah:DWG20_12520"/>
<evidence type="ECO:0000313" key="2">
    <source>
        <dbReference type="EMBL" id="AXK40198.1"/>
    </source>
</evidence>
<sequence length="152" mass="17118">MSTQTLIIDARHQLNLPQRMLSSTLTAMLWMLWFYLWLPALSLLAWLSGFRAFYQQMIAQPVWLRGPQTFSMYLLTLFAAACALALWARLSQRQGLGCALQQGRTVPLFDYAQHFGANAGEIETGRDASVVVVHHDAEGRIVQIATQTVRHG</sequence>